<gene>
    <name evidence="1" type="ORF">AXG93_209s1340</name>
</gene>
<name>A0A176VK89_MARPO</name>
<dbReference type="Proteomes" id="UP000077202">
    <property type="component" value="Unassembled WGS sequence"/>
</dbReference>
<dbReference type="SUPFAM" id="SSF48403">
    <property type="entry name" value="Ankyrin repeat"/>
    <property type="match status" value="1"/>
</dbReference>
<keyword evidence="2" id="KW-1185">Reference proteome</keyword>
<comment type="caution">
    <text evidence="1">The sequence shown here is derived from an EMBL/GenBank/DDBJ whole genome shotgun (WGS) entry which is preliminary data.</text>
</comment>
<protein>
    <submittedName>
        <fullName evidence="1">Uncharacterized protein</fullName>
    </submittedName>
</protein>
<sequence length="185" mass="20332">MLKVDSVDINPEDVGVESPLHLGSIHRSGGVVNIILDALCIQDDKSSSDLAKVKKNPISAHILFCQSDGTVGAASPSRKSWKRRTSMDMVKDKEEVYSSSGSSILHYAAFRGRADLLTAMRQVPQQKFRYQAEGRTPLPYEAANEGPDAALRTLQQEKMVRAQNEGPVHDIAAHVAVKVYVVKQY</sequence>
<accession>A0A176VK89</accession>
<dbReference type="EMBL" id="LVLJ01003630">
    <property type="protein sequence ID" value="OAE20365.1"/>
    <property type="molecule type" value="Genomic_DNA"/>
</dbReference>
<reference evidence="1" key="1">
    <citation type="submission" date="2016-03" db="EMBL/GenBank/DDBJ databases">
        <title>Mechanisms controlling the formation of the plant cell surface in tip-growing cells are functionally conserved among land plants.</title>
        <authorList>
            <person name="Honkanen S."/>
            <person name="Jones V.A."/>
            <person name="Morieri G."/>
            <person name="Champion C."/>
            <person name="Hetherington A.J."/>
            <person name="Kelly S."/>
            <person name="Saint-Marcoux D."/>
            <person name="Proust H."/>
            <person name="Prescott H."/>
            <person name="Dolan L."/>
        </authorList>
    </citation>
    <scope>NUCLEOTIDE SEQUENCE [LARGE SCALE GENOMIC DNA]</scope>
    <source>
        <tissue evidence="1">Whole gametophyte</tissue>
    </source>
</reference>
<evidence type="ECO:0000313" key="1">
    <source>
        <dbReference type="EMBL" id="OAE20365.1"/>
    </source>
</evidence>
<dbReference type="InterPro" id="IPR036770">
    <property type="entry name" value="Ankyrin_rpt-contain_sf"/>
</dbReference>
<dbReference type="AlphaFoldDB" id="A0A176VK89"/>
<evidence type="ECO:0000313" key="2">
    <source>
        <dbReference type="Proteomes" id="UP000077202"/>
    </source>
</evidence>
<proteinExistence type="predicted"/>
<organism evidence="1 2">
    <name type="scientific">Marchantia polymorpha subsp. ruderalis</name>
    <dbReference type="NCBI Taxonomy" id="1480154"/>
    <lineage>
        <taxon>Eukaryota</taxon>
        <taxon>Viridiplantae</taxon>
        <taxon>Streptophyta</taxon>
        <taxon>Embryophyta</taxon>
        <taxon>Marchantiophyta</taxon>
        <taxon>Marchantiopsida</taxon>
        <taxon>Marchantiidae</taxon>
        <taxon>Marchantiales</taxon>
        <taxon>Marchantiaceae</taxon>
        <taxon>Marchantia</taxon>
    </lineage>
</organism>